<dbReference type="EMBL" id="NQWI01000001">
    <property type="protein sequence ID" value="PDW05102.1"/>
    <property type="molecule type" value="Genomic_DNA"/>
</dbReference>
<reference evidence="2" key="1">
    <citation type="submission" date="2017-08" db="EMBL/GenBank/DDBJ databases">
        <authorList>
            <person name="Grouzdev D.S."/>
            <person name="Gaisin V.A."/>
            <person name="Rysina M.S."/>
            <person name="Gorlenko V.M."/>
        </authorList>
    </citation>
    <scope>NUCLEOTIDE SEQUENCE [LARGE SCALE GENOMIC DNA]</scope>
    <source>
        <strain evidence="2">Kir15-3F</strain>
    </source>
</reference>
<dbReference type="OrthoDB" id="1078940at2"/>
<evidence type="ECO:0000313" key="2">
    <source>
        <dbReference type="Proteomes" id="UP000220527"/>
    </source>
</evidence>
<comment type="caution">
    <text evidence="1">The sequence shown here is derived from an EMBL/GenBank/DDBJ whole genome shotgun (WGS) entry which is preliminary data.</text>
</comment>
<proteinExistence type="predicted"/>
<sequence length="543" mass="61258">MYPGKVGRDHLGLGSVSSDQILPTLSPGINVLTIHPRYFSFYVFLLDEYWRRDLPRSTAAFSRFYRPRECIFSIGANLCDQPEHDRVTTIVGTQKTEGIARQTLPTYDPGFNYIKSELGGYGLYYRSVMAELGVIYPGGPKPLPYPLDVPSERGKTLAAAFRRAIQSTRYYRDYFDHPDQPVPREVVQEYIHAACLCQLQCEDAPDRKLLLDTFLHGGDAQAAAARRETLCLFLDLAAQTDGSAVSQDAFRQLLLFGAEMGGATYTPQESVALTYRRWRLYQAREYYAFALNGLWWHLCDWGIAEQGDIRPLPIEALHEHIRLLLNFDSLAQQLGVAEPGLGPNASFARLLSWLRSTVGANEAGFDALCRLDAPIHEHRLYALAHDEVSNDPQIFVPAMLALLALTYLRFGMPPRWLEPDWPIAQMGADGRLSLDGFVKSLHHRLTRQALTIADVARWLYDEYIIQQHLMIATSKLPENTFRFQREGQRLRFVNLYNSLQFNDSRFEALSTTLHELGLCGDLQLAGHSLTADGAQLLSTGDLP</sequence>
<evidence type="ECO:0000313" key="1">
    <source>
        <dbReference type="EMBL" id="PDW05102.1"/>
    </source>
</evidence>
<keyword evidence="2" id="KW-1185">Reference proteome</keyword>
<dbReference type="Proteomes" id="UP000220527">
    <property type="component" value="Unassembled WGS sequence"/>
</dbReference>
<protein>
    <submittedName>
        <fullName evidence="1">Uncharacterized protein</fullName>
    </submittedName>
</protein>
<dbReference type="AlphaFoldDB" id="A0A2A6RPW2"/>
<name>A0A2A6RPW2_9CHLR</name>
<gene>
    <name evidence="1" type="ORF">CJ255_00475</name>
</gene>
<dbReference type="RefSeq" id="WP_097642122.1">
    <property type="nucleotide sequence ID" value="NZ_NQWI01000001.1"/>
</dbReference>
<accession>A0A2A6RPW2</accession>
<organism evidence="1 2">
    <name type="scientific">Candidatus Viridilinea mediisalina</name>
    <dbReference type="NCBI Taxonomy" id="2024553"/>
    <lineage>
        <taxon>Bacteria</taxon>
        <taxon>Bacillati</taxon>
        <taxon>Chloroflexota</taxon>
        <taxon>Chloroflexia</taxon>
        <taxon>Chloroflexales</taxon>
        <taxon>Chloroflexineae</taxon>
        <taxon>Oscillochloridaceae</taxon>
        <taxon>Candidatus Viridilinea</taxon>
    </lineage>
</organism>